<feature type="region of interest" description="Disordered" evidence="1">
    <location>
        <begin position="34"/>
        <end position="110"/>
    </location>
</feature>
<proteinExistence type="predicted"/>
<name>A0ABS8STV8_DATST</name>
<dbReference type="Proteomes" id="UP000823775">
    <property type="component" value="Unassembled WGS sequence"/>
</dbReference>
<dbReference type="EMBL" id="JACEIK010000784">
    <property type="protein sequence ID" value="MCD7462168.1"/>
    <property type="molecule type" value="Genomic_DNA"/>
</dbReference>
<feature type="compositionally biased region" description="Basic and acidic residues" evidence="1">
    <location>
        <begin position="68"/>
        <end position="104"/>
    </location>
</feature>
<accession>A0ABS8STV8</accession>
<keyword evidence="3" id="KW-1185">Reference proteome</keyword>
<reference evidence="2 3" key="1">
    <citation type="journal article" date="2021" name="BMC Genomics">
        <title>Datura genome reveals duplications of psychoactive alkaloid biosynthetic genes and high mutation rate following tissue culture.</title>
        <authorList>
            <person name="Rajewski A."/>
            <person name="Carter-House D."/>
            <person name="Stajich J."/>
            <person name="Litt A."/>
        </authorList>
    </citation>
    <scope>NUCLEOTIDE SEQUENCE [LARGE SCALE GENOMIC DNA]</scope>
    <source>
        <strain evidence="2">AR-01</strain>
    </source>
</reference>
<protein>
    <submittedName>
        <fullName evidence="2">Uncharacterized protein</fullName>
    </submittedName>
</protein>
<evidence type="ECO:0000313" key="2">
    <source>
        <dbReference type="EMBL" id="MCD7462168.1"/>
    </source>
</evidence>
<feature type="compositionally biased region" description="Basic and acidic residues" evidence="1">
    <location>
        <begin position="39"/>
        <end position="61"/>
    </location>
</feature>
<evidence type="ECO:0000256" key="1">
    <source>
        <dbReference type="SAM" id="MobiDB-lite"/>
    </source>
</evidence>
<gene>
    <name evidence="2" type="ORF">HAX54_047915</name>
</gene>
<evidence type="ECO:0000313" key="3">
    <source>
        <dbReference type="Proteomes" id="UP000823775"/>
    </source>
</evidence>
<organism evidence="2 3">
    <name type="scientific">Datura stramonium</name>
    <name type="common">Jimsonweed</name>
    <name type="synonym">Common thornapple</name>
    <dbReference type="NCBI Taxonomy" id="4076"/>
    <lineage>
        <taxon>Eukaryota</taxon>
        <taxon>Viridiplantae</taxon>
        <taxon>Streptophyta</taxon>
        <taxon>Embryophyta</taxon>
        <taxon>Tracheophyta</taxon>
        <taxon>Spermatophyta</taxon>
        <taxon>Magnoliopsida</taxon>
        <taxon>eudicotyledons</taxon>
        <taxon>Gunneridae</taxon>
        <taxon>Pentapetalae</taxon>
        <taxon>asterids</taxon>
        <taxon>lamiids</taxon>
        <taxon>Solanales</taxon>
        <taxon>Solanaceae</taxon>
        <taxon>Solanoideae</taxon>
        <taxon>Datureae</taxon>
        <taxon>Datura</taxon>
    </lineage>
</organism>
<sequence>MVSLAVCLSEETKKRKRGEESVAIWFAEVSSRAATVMAEGRRGGGEKRKMDDLVSSEEKRRDRVRRSSAMEEKADDGKDEEVRERGEDRGVRPCDGGELRERGSRSCHRR</sequence>
<comment type="caution">
    <text evidence="2">The sequence shown here is derived from an EMBL/GenBank/DDBJ whole genome shotgun (WGS) entry which is preliminary data.</text>
</comment>